<dbReference type="EMBL" id="DSJT01000029">
    <property type="protein sequence ID" value="HEF87724.1"/>
    <property type="molecule type" value="Genomic_DNA"/>
</dbReference>
<accession>A0A7C2FYL7</accession>
<comment type="caution">
    <text evidence="1">The sequence shown here is derived from an EMBL/GenBank/DDBJ whole genome shotgun (WGS) entry which is preliminary data.</text>
</comment>
<dbReference type="AlphaFoldDB" id="A0A7C2FYL7"/>
<name>A0A7C2FYL7_9CREN</name>
<proteinExistence type="predicted"/>
<gene>
    <name evidence="1" type="ORF">ENP55_05485</name>
</gene>
<protein>
    <submittedName>
        <fullName evidence="1">Uncharacterized protein</fullName>
    </submittedName>
</protein>
<organism evidence="1">
    <name type="scientific">Thermosphaera aggregans</name>
    <dbReference type="NCBI Taxonomy" id="54254"/>
    <lineage>
        <taxon>Archaea</taxon>
        <taxon>Thermoproteota</taxon>
        <taxon>Thermoprotei</taxon>
        <taxon>Desulfurococcales</taxon>
        <taxon>Desulfurococcaceae</taxon>
        <taxon>Thermosphaera</taxon>
    </lineage>
</organism>
<sequence length="91" mass="10290">MIGRLSKKMIIIQEAWSQYDIRDVLDDINPILVSKGYSPTFFFEGTPVLGVGGFSVIIKLAKELTDADYRVIKRILLFKNIKVVEEDGLEA</sequence>
<evidence type="ECO:0000313" key="1">
    <source>
        <dbReference type="EMBL" id="HEF87724.1"/>
    </source>
</evidence>
<reference evidence="1" key="1">
    <citation type="journal article" date="2020" name="mSystems">
        <title>Genome- and Community-Level Interaction Insights into Carbon Utilization and Element Cycling Functions of Hydrothermarchaeota in Hydrothermal Sediment.</title>
        <authorList>
            <person name="Zhou Z."/>
            <person name="Liu Y."/>
            <person name="Xu W."/>
            <person name="Pan J."/>
            <person name="Luo Z.H."/>
            <person name="Li M."/>
        </authorList>
    </citation>
    <scope>NUCLEOTIDE SEQUENCE [LARGE SCALE GENOMIC DNA]</scope>
    <source>
        <strain evidence="1">SpSt-23</strain>
    </source>
</reference>